<dbReference type="AlphaFoldDB" id="A0AAW2ERA1"/>
<protein>
    <submittedName>
        <fullName evidence="3">Uncharacterized protein</fullName>
    </submittedName>
</protein>
<keyword evidence="2" id="KW-0472">Membrane</keyword>
<evidence type="ECO:0000256" key="1">
    <source>
        <dbReference type="SAM" id="MobiDB-lite"/>
    </source>
</evidence>
<comment type="caution">
    <text evidence="3">The sequence shown here is derived from an EMBL/GenBank/DDBJ whole genome shotgun (WGS) entry which is preliminary data.</text>
</comment>
<dbReference type="EMBL" id="JADYXP020000019">
    <property type="protein sequence ID" value="KAL0105425.1"/>
    <property type="molecule type" value="Genomic_DNA"/>
</dbReference>
<keyword evidence="4" id="KW-1185">Reference proteome</keyword>
<gene>
    <name evidence="3" type="ORF">PUN28_016819</name>
</gene>
<feature type="compositionally biased region" description="Basic and acidic residues" evidence="1">
    <location>
        <begin position="40"/>
        <end position="50"/>
    </location>
</feature>
<feature type="region of interest" description="Disordered" evidence="1">
    <location>
        <begin position="1"/>
        <end position="50"/>
    </location>
</feature>
<reference evidence="3 4" key="1">
    <citation type="submission" date="2023-03" db="EMBL/GenBank/DDBJ databases">
        <title>High recombination rates correlate with genetic variation in Cardiocondyla obscurior ants.</title>
        <authorList>
            <person name="Errbii M."/>
        </authorList>
    </citation>
    <scope>NUCLEOTIDE SEQUENCE [LARGE SCALE GENOMIC DNA]</scope>
    <source>
        <strain evidence="3">Alpha-2009</strain>
        <tissue evidence="3">Whole body</tissue>
    </source>
</reference>
<evidence type="ECO:0000313" key="4">
    <source>
        <dbReference type="Proteomes" id="UP001430953"/>
    </source>
</evidence>
<sequence>MPCRLNSRDTSFVTPPPPPREAGALPREPRHARPRMMRKMPAEPEDRDRSVREPIAFHGGALSRCSISRGRILLGKYLSGVSGIVLIHYSIDFIYLQLKIRDDHLRRKVKRETI</sequence>
<dbReference type="Proteomes" id="UP001430953">
    <property type="component" value="Unassembled WGS sequence"/>
</dbReference>
<organism evidence="3 4">
    <name type="scientific">Cardiocondyla obscurior</name>
    <dbReference type="NCBI Taxonomy" id="286306"/>
    <lineage>
        <taxon>Eukaryota</taxon>
        <taxon>Metazoa</taxon>
        <taxon>Ecdysozoa</taxon>
        <taxon>Arthropoda</taxon>
        <taxon>Hexapoda</taxon>
        <taxon>Insecta</taxon>
        <taxon>Pterygota</taxon>
        <taxon>Neoptera</taxon>
        <taxon>Endopterygota</taxon>
        <taxon>Hymenoptera</taxon>
        <taxon>Apocrita</taxon>
        <taxon>Aculeata</taxon>
        <taxon>Formicoidea</taxon>
        <taxon>Formicidae</taxon>
        <taxon>Myrmicinae</taxon>
        <taxon>Cardiocondyla</taxon>
    </lineage>
</organism>
<evidence type="ECO:0000313" key="3">
    <source>
        <dbReference type="EMBL" id="KAL0105425.1"/>
    </source>
</evidence>
<evidence type="ECO:0000256" key="2">
    <source>
        <dbReference type="SAM" id="Phobius"/>
    </source>
</evidence>
<keyword evidence="2" id="KW-1133">Transmembrane helix</keyword>
<keyword evidence="2" id="KW-0812">Transmembrane</keyword>
<name>A0AAW2ERA1_9HYME</name>
<accession>A0AAW2ERA1</accession>
<feature type="transmembrane region" description="Helical" evidence="2">
    <location>
        <begin position="77"/>
        <end position="98"/>
    </location>
</feature>
<proteinExistence type="predicted"/>